<keyword evidence="7 14" id="KW-0812">Transmembrane</keyword>
<dbReference type="Proteomes" id="UP001589818">
    <property type="component" value="Unassembled WGS sequence"/>
</dbReference>
<evidence type="ECO:0000313" key="18">
    <source>
        <dbReference type="Proteomes" id="UP001589818"/>
    </source>
</evidence>
<dbReference type="PRINTS" id="PR00344">
    <property type="entry name" value="BCTRLSENSOR"/>
</dbReference>
<dbReference type="EMBL" id="JBHLVF010000011">
    <property type="protein sequence ID" value="MFC0391455.1"/>
    <property type="molecule type" value="Genomic_DNA"/>
</dbReference>
<evidence type="ECO:0000256" key="12">
    <source>
        <dbReference type="ARBA" id="ARBA00023012"/>
    </source>
</evidence>
<dbReference type="GO" id="GO:0016301">
    <property type="term" value="F:kinase activity"/>
    <property type="evidence" value="ECO:0007669"/>
    <property type="project" value="UniProtKB-KW"/>
</dbReference>
<evidence type="ECO:0000256" key="7">
    <source>
        <dbReference type="ARBA" id="ARBA00022692"/>
    </source>
</evidence>
<dbReference type="CDD" id="cd06225">
    <property type="entry name" value="HAMP"/>
    <property type="match status" value="1"/>
</dbReference>
<evidence type="ECO:0000256" key="5">
    <source>
        <dbReference type="ARBA" id="ARBA00022553"/>
    </source>
</evidence>
<dbReference type="CDD" id="cd00082">
    <property type="entry name" value="HisKA"/>
    <property type="match status" value="1"/>
</dbReference>
<evidence type="ECO:0000313" key="17">
    <source>
        <dbReference type="EMBL" id="MFC0391455.1"/>
    </source>
</evidence>
<feature type="transmembrane region" description="Helical" evidence="14">
    <location>
        <begin position="185"/>
        <end position="207"/>
    </location>
</feature>
<dbReference type="Gene3D" id="3.30.565.10">
    <property type="entry name" value="Histidine kinase-like ATPase, C-terminal domain"/>
    <property type="match status" value="1"/>
</dbReference>
<name>A0ABV6J6E9_9BACL</name>
<evidence type="ECO:0000256" key="6">
    <source>
        <dbReference type="ARBA" id="ARBA00022679"/>
    </source>
</evidence>
<feature type="domain" description="Histidine kinase" evidence="15">
    <location>
        <begin position="276"/>
        <end position="496"/>
    </location>
</feature>
<evidence type="ECO:0000256" key="11">
    <source>
        <dbReference type="ARBA" id="ARBA00022989"/>
    </source>
</evidence>
<dbReference type="PROSITE" id="PS50885">
    <property type="entry name" value="HAMP"/>
    <property type="match status" value="1"/>
</dbReference>
<dbReference type="SUPFAM" id="SSF55874">
    <property type="entry name" value="ATPase domain of HSP90 chaperone/DNA topoisomerase II/histidine kinase"/>
    <property type="match status" value="1"/>
</dbReference>
<keyword evidence="18" id="KW-1185">Reference proteome</keyword>
<keyword evidence="10" id="KW-0067">ATP-binding</keyword>
<dbReference type="InterPro" id="IPR036890">
    <property type="entry name" value="HATPase_C_sf"/>
</dbReference>
<comment type="catalytic activity">
    <reaction evidence="1">
        <text>ATP + protein L-histidine = ADP + protein N-phospho-L-histidine.</text>
        <dbReference type="EC" id="2.7.13.3"/>
    </reaction>
</comment>
<dbReference type="Gene3D" id="6.10.340.10">
    <property type="match status" value="1"/>
</dbReference>
<feature type="domain" description="HAMP" evidence="16">
    <location>
        <begin position="208"/>
        <end position="261"/>
    </location>
</feature>
<keyword evidence="11 14" id="KW-1133">Transmembrane helix</keyword>
<dbReference type="Pfam" id="PF00672">
    <property type="entry name" value="HAMP"/>
    <property type="match status" value="1"/>
</dbReference>
<keyword evidence="8" id="KW-0547">Nucleotide-binding</keyword>
<evidence type="ECO:0000256" key="8">
    <source>
        <dbReference type="ARBA" id="ARBA00022741"/>
    </source>
</evidence>
<evidence type="ECO:0000256" key="1">
    <source>
        <dbReference type="ARBA" id="ARBA00000085"/>
    </source>
</evidence>
<evidence type="ECO:0000256" key="4">
    <source>
        <dbReference type="ARBA" id="ARBA00022475"/>
    </source>
</evidence>
<comment type="caution">
    <text evidence="17">The sequence shown here is derived from an EMBL/GenBank/DDBJ whole genome shotgun (WGS) entry which is preliminary data.</text>
</comment>
<feature type="transmembrane region" description="Helical" evidence="14">
    <location>
        <begin position="21"/>
        <end position="45"/>
    </location>
</feature>
<dbReference type="PANTHER" id="PTHR45436">
    <property type="entry name" value="SENSOR HISTIDINE KINASE YKOH"/>
    <property type="match status" value="1"/>
</dbReference>
<dbReference type="InterPro" id="IPR003660">
    <property type="entry name" value="HAMP_dom"/>
</dbReference>
<dbReference type="SUPFAM" id="SSF158472">
    <property type="entry name" value="HAMP domain-like"/>
    <property type="match status" value="1"/>
</dbReference>
<dbReference type="RefSeq" id="WP_204819890.1">
    <property type="nucleotide sequence ID" value="NZ_JANHOF010000006.1"/>
</dbReference>
<dbReference type="SUPFAM" id="SSF47384">
    <property type="entry name" value="Homodimeric domain of signal transducing histidine kinase"/>
    <property type="match status" value="1"/>
</dbReference>
<dbReference type="InterPro" id="IPR005467">
    <property type="entry name" value="His_kinase_dom"/>
</dbReference>
<dbReference type="EC" id="2.7.13.3" evidence="3"/>
<accession>A0ABV6J6E9</accession>
<dbReference type="InterPro" id="IPR003594">
    <property type="entry name" value="HATPase_dom"/>
</dbReference>
<evidence type="ECO:0000256" key="9">
    <source>
        <dbReference type="ARBA" id="ARBA00022777"/>
    </source>
</evidence>
<dbReference type="Pfam" id="PF02518">
    <property type="entry name" value="HATPase_c"/>
    <property type="match status" value="1"/>
</dbReference>
<dbReference type="InterPro" id="IPR004358">
    <property type="entry name" value="Sig_transdc_His_kin-like_C"/>
</dbReference>
<evidence type="ECO:0000259" key="16">
    <source>
        <dbReference type="PROSITE" id="PS50885"/>
    </source>
</evidence>
<keyword evidence="4" id="KW-1003">Cell membrane</keyword>
<dbReference type="Pfam" id="PF00512">
    <property type="entry name" value="HisKA"/>
    <property type="match status" value="1"/>
</dbReference>
<sequence>MKRLRLSAWLSRLIRPGSLRMQLLSRTLLVMAVLLVLIGVFQYVLMEQSLIRNKAESLQSQIMAFPADLWLRSAEDVDKYGAENPKLSRGRMPVIPDGTVAFIDRQGKLSVLSQGTMSAAAPKLADESYRRLFDDRRWTYERVTGEDGTEQLVVLQPIGGRGAAVGIAQVNVSTGQIRDVLIRQLVIFMSLSLLAMLLGLAAFVPVLKRTLVPLSRMIQTVERVNAGSLGVRLADRQGQIEIDRLSASFNEMLERLETSFEAEKEAIERLQRFVADASHELRTPLTSINGFVEVLLRGAANQPEQLHRALNSMQGETKRIIKLVNDLLLLARLDRAPELELEEGELADLVRGMEPQLRMLAGDRDVRIDTAAGITSWFDPDKMKQVVLNLFQNAVDHTDPKSGIIELSVAPAPDVSPTEEVLLTVRDNGPGIEAEHLPRLLDRFYRVDTSRARKYGGAGLGLSITKSIMDIHGGRIDVESHEGEGSIFSVRLHCRKPAQR</sequence>
<evidence type="ECO:0000256" key="13">
    <source>
        <dbReference type="ARBA" id="ARBA00023136"/>
    </source>
</evidence>
<dbReference type="PANTHER" id="PTHR45436:SF5">
    <property type="entry name" value="SENSOR HISTIDINE KINASE TRCS"/>
    <property type="match status" value="1"/>
</dbReference>
<dbReference type="PROSITE" id="PS50109">
    <property type="entry name" value="HIS_KIN"/>
    <property type="match status" value="1"/>
</dbReference>
<gene>
    <name evidence="17" type="ORF">ACFFJ8_08720</name>
</gene>
<dbReference type="InterPro" id="IPR050428">
    <property type="entry name" value="TCS_sensor_his_kinase"/>
</dbReference>
<dbReference type="Gene3D" id="1.10.287.130">
    <property type="match status" value="1"/>
</dbReference>
<dbReference type="SMART" id="SM00388">
    <property type="entry name" value="HisKA"/>
    <property type="match status" value="1"/>
</dbReference>
<evidence type="ECO:0000256" key="2">
    <source>
        <dbReference type="ARBA" id="ARBA00004651"/>
    </source>
</evidence>
<keyword evidence="5" id="KW-0597">Phosphoprotein</keyword>
<dbReference type="SMART" id="SM00304">
    <property type="entry name" value="HAMP"/>
    <property type="match status" value="1"/>
</dbReference>
<dbReference type="InterPro" id="IPR036097">
    <property type="entry name" value="HisK_dim/P_sf"/>
</dbReference>
<keyword evidence="6" id="KW-0808">Transferase</keyword>
<comment type="subcellular location">
    <subcellularLocation>
        <location evidence="2">Cell membrane</location>
        <topology evidence="2">Multi-pass membrane protein</topology>
    </subcellularLocation>
</comment>
<evidence type="ECO:0000259" key="15">
    <source>
        <dbReference type="PROSITE" id="PS50109"/>
    </source>
</evidence>
<evidence type="ECO:0000256" key="14">
    <source>
        <dbReference type="SAM" id="Phobius"/>
    </source>
</evidence>
<evidence type="ECO:0000256" key="10">
    <source>
        <dbReference type="ARBA" id="ARBA00022840"/>
    </source>
</evidence>
<dbReference type="InterPro" id="IPR003661">
    <property type="entry name" value="HisK_dim/P_dom"/>
</dbReference>
<reference evidence="17 18" key="1">
    <citation type="submission" date="2024-09" db="EMBL/GenBank/DDBJ databases">
        <authorList>
            <person name="Sun Q."/>
            <person name="Mori K."/>
        </authorList>
    </citation>
    <scope>NUCLEOTIDE SEQUENCE [LARGE SCALE GENOMIC DNA]</scope>
    <source>
        <strain evidence="17 18">CCM 4839</strain>
    </source>
</reference>
<keyword evidence="13 14" id="KW-0472">Membrane</keyword>
<keyword evidence="9 17" id="KW-0418">Kinase</keyword>
<proteinExistence type="predicted"/>
<dbReference type="SMART" id="SM00387">
    <property type="entry name" value="HATPase_c"/>
    <property type="match status" value="1"/>
</dbReference>
<evidence type="ECO:0000256" key="3">
    <source>
        <dbReference type="ARBA" id="ARBA00012438"/>
    </source>
</evidence>
<organism evidence="17 18">
    <name type="scientific">Paenibacillus mendelii</name>
    <dbReference type="NCBI Taxonomy" id="206163"/>
    <lineage>
        <taxon>Bacteria</taxon>
        <taxon>Bacillati</taxon>
        <taxon>Bacillota</taxon>
        <taxon>Bacilli</taxon>
        <taxon>Bacillales</taxon>
        <taxon>Paenibacillaceae</taxon>
        <taxon>Paenibacillus</taxon>
    </lineage>
</organism>
<dbReference type="CDD" id="cd00075">
    <property type="entry name" value="HATPase"/>
    <property type="match status" value="1"/>
</dbReference>
<protein>
    <recommendedName>
        <fullName evidence="3">histidine kinase</fullName>
        <ecNumber evidence="3">2.7.13.3</ecNumber>
    </recommendedName>
</protein>
<keyword evidence="12" id="KW-0902">Two-component regulatory system</keyword>